<proteinExistence type="predicted"/>
<dbReference type="AlphaFoldDB" id="A0A3M0M803"/>
<name>A0A3M0M803_9RHOB</name>
<evidence type="ECO:0000313" key="3">
    <source>
        <dbReference type="Proteomes" id="UP000273516"/>
    </source>
</evidence>
<keyword evidence="1" id="KW-1133">Transmembrane helix</keyword>
<feature type="transmembrane region" description="Helical" evidence="1">
    <location>
        <begin position="38"/>
        <end position="61"/>
    </location>
</feature>
<keyword evidence="1" id="KW-0812">Transmembrane</keyword>
<feature type="transmembrane region" description="Helical" evidence="1">
    <location>
        <begin position="67"/>
        <end position="86"/>
    </location>
</feature>
<dbReference type="Proteomes" id="UP000273516">
    <property type="component" value="Unassembled WGS sequence"/>
</dbReference>
<keyword evidence="3" id="KW-1185">Reference proteome</keyword>
<dbReference type="RefSeq" id="WP_122113313.1">
    <property type="nucleotide sequence ID" value="NZ_QOKZ01000006.1"/>
</dbReference>
<keyword evidence="1" id="KW-0472">Membrane</keyword>
<evidence type="ECO:0000313" key="2">
    <source>
        <dbReference type="EMBL" id="RMC33759.1"/>
    </source>
</evidence>
<organism evidence="2 3">
    <name type="scientific">Paracoccus alkanivorans</name>
    <dbReference type="NCBI Taxonomy" id="2116655"/>
    <lineage>
        <taxon>Bacteria</taxon>
        <taxon>Pseudomonadati</taxon>
        <taxon>Pseudomonadota</taxon>
        <taxon>Alphaproteobacteria</taxon>
        <taxon>Rhodobacterales</taxon>
        <taxon>Paracoccaceae</taxon>
        <taxon>Paracoccus</taxon>
    </lineage>
</organism>
<accession>A0A3M0M803</accession>
<protein>
    <submittedName>
        <fullName evidence="2">Uncharacterized protein</fullName>
    </submittedName>
</protein>
<reference evidence="2 3" key="1">
    <citation type="submission" date="2018-07" db="EMBL/GenBank/DDBJ databases">
        <authorList>
            <person name="Zhang Y."/>
            <person name="Wang L."/>
            <person name="Ma S."/>
        </authorList>
    </citation>
    <scope>NUCLEOTIDE SEQUENCE [LARGE SCALE GENOMIC DNA]</scope>
    <source>
        <strain evidence="2 3">4-2</strain>
    </source>
</reference>
<evidence type="ECO:0000256" key="1">
    <source>
        <dbReference type="SAM" id="Phobius"/>
    </source>
</evidence>
<dbReference type="EMBL" id="QOKZ01000006">
    <property type="protein sequence ID" value="RMC33759.1"/>
    <property type="molecule type" value="Genomic_DNA"/>
</dbReference>
<gene>
    <name evidence="2" type="ORF">C9E81_15775</name>
</gene>
<comment type="caution">
    <text evidence="2">The sequence shown here is derived from an EMBL/GenBank/DDBJ whole genome shotgun (WGS) entry which is preliminary data.</text>
</comment>
<sequence length="124" mass="13378">MFNLIREISETVQLANRIANDSGGNGPRWSVFVTNRSFVAQVFTVVFMVLALCGVPLPIPADVAADTAYGIASAVMALWAGAERLLGHTRVIWSRSQAKRAHDEATALSEHDRLSKALKDTGAL</sequence>
<dbReference type="OrthoDB" id="7776717at2"/>